<reference evidence="2" key="1">
    <citation type="journal article" date="2014" name="Int. J. Syst. Evol. Microbiol.">
        <title>Complete genome sequence of Corynebacterium casei LMG S-19264T (=DSM 44701T), isolated from a smear-ripened cheese.</title>
        <authorList>
            <consortium name="US DOE Joint Genome Institute (JGI-PGF)"/>
            <person name="Walter F."/>
            <person name="Albersmeier A."/>
            <person name="Kalinowski J."/>
            <person name="Ruckert C."/>
        </authorList>
    </citation>
    <scope>NUCLEOTIDE SEQUENCE</scope>
    <source>
        <strain evidence="2">CGMCC 4.5737</strain>
    </source>
</reference>
<dbReference type="RefSeq" id="WP_189058132.1">
    <property type="nucleotide sequence ID" value="NZ_BMMK01000012.1"/>
</dbReference>
<keyword evidence="3" id="KW-1185">Reference proteome</keyword>
<evidence type="ECO:0000256" key="1">
    <source>
        <dbReference type="SAM" id="SignalP"/>
    </source>
</evidence>
<gene>
    <name evidence="2" type="ORF">GCM10012275_30440</name>
</gene>
<comment type="caution">
    <text evidence="2">The sequence shown here is derived from an EMBL/GenBank/DDBJ whole genome shotgun (WGS) entry which is preliminary data.</text>
</comment>
<name>A0A8J3FUB6_9PSEU</name>
<protein>
    <recommendedName>
        <fullName evidence="4">Secreted protein</fullName>
    </recommendedName>
</protein>
<dbReference type="EMBL" id="BMMK01000012">
    <property type="protein sequence ID" value="GGM57252.1"/>
    <property type="molecule type" value="Genomic_DNA"/>
</dbReference>
<keyword evidence="1" id="KW-0732">Signal</keyword>
<feature type="signal peptide" evidence="1">
    <location>
        <begin position="1"/>
        <end position="28"/>
    </location>
</feature>
<sequence>MAQRVRRWVAVVAATGAALGFAVPGAHAAERSSDGDTYCDVVYGRAPAPEADSPLLFRTCAGSEAESKARVMAWFGRQRAAGLAPGDPVTMMYWYEHINYNRDARGDMTRIWGNDGPCDSAGYRVEPNSEWAGKLSSILGDSGCTEMTIYNRALTHRREGWSIRYQSPVGMYLHEFNDNVGRIQAHA</sequence>
<evidence type="ECO:0008006" key="4">
    <source>
        <dbReference type="Google" id="ProtNLM"/>
    </source>
</evidence>
<dbReference type="Proteomes" id="UP000637578">
    <property type="component" value="Unassembled WGS sequence"/>
</dbReference>
<reference evidence="2" key="2">
    <citation type="submission" date="2020-09" db="EMBL/GenBank/DDBJ databases">
        <authorList>
            <person name="Sun Q."/>
            <person name="Zhou Y."/>
        </authorList>
    </citation>
    <scope>NUCLEOTIDE SEQUENCE</scope>
    <source>
        <strain evidence="2">CGMCC 4.5737</strain>
    </source>
</reference>
<dbReference type="AlphaFoldDB" id="A0A8J3FUB6"/>
<evidence type="ECO:0000313" key="2">
    <source>
        <dbReference type="EMBL" id="GGM57252.1"/>
    </source>
</evidence>
<accession>A0A8J3FUB6</accession>
<organism evidence="2 3">
    <name type="scientific">Longimycelium tulufanense</name>
    <dbReference type="NCBI Taxonomy" id="907463"/>
    <lineage>
        <taxon>Bacteria</taxon>
        <taxon>Bacillati</taxon>
        <taxon>Actinomycetota</taxon>
        <taxon>Actinomycetes</taxon>
        <taxon>Pseudonocardiales</taxon>
        <taxon>Pseudonocardiaceae</taxon>
        <taxon>Longimycelium</taxon>
    </lineage>
</organism>
<feature type="chain" id="PRO_5035285730" description="Secreted protein" evidence="1">
    <location>
        <begin position="29"/>
        <end position="187"/>
    </location>
</feature>
<evidence type="ECO:0000313" key="3">
    <source>
        <dbReference type="Proteomes" id="UP000637578"/>
    </source>
</evidence>
<proteinExistence type="predicted"/>